<proteinExistence type="predicted"/>
<dbReference type="EMBL" id="JMCB01000011">
    <property type="protein sequence ID" value="KFE66064.1"/>
    <property type="molecule type" value="Genomic_DNA"/>
</dbReference>
<feature type="signal peptide" evidence="1">
    <location>
        <begin position="1"/>
        <end position="23"/>
    </location>
</feature>
<evidence type="ECO:0000256" key="1">
    <source>
        <dbReference type="SAM" id="SignalP"/>
    </source>
</evidence>
<dbReference type="AlphaFoldDB" id="A0A085WEF1"/>
<feature type="chain" id="PRO_5001799776" evidence="1">
    <location>
        <begin position="24"/>
        <end position="123"/>
    </location>
</feature>
<dbReference type="STRING" id="394096.DB31_1129"/>
<comment type="caution">
    <text evidence="2">The sequence shown here is derived from an EMBL/GenBank/DDBJ whole genome shotgun (WGS) entry which is preliminary data.</text>
</comment>
<dbReference type="Proteomes" id="UP000028725">
    <property type="component" value="Unassembled WGS sequence"/>
</dbReference>
<keyword evidence="1" id="KW-0732">Signal</keyword>
<accession>A0A085WEF1</accession>
<reference evidence="2 3" key="1">
    <citation type="submission" date="2014-04" db="EMBL/GenBank/DDBJ databases">
        <title>Genome assembly of Hyalangium minutum DSM 14724.</title>
        <authorList>
            <person name="Sharma G."/>
            <person name="Subramanian S."/>
        </authorList>
    </citation>
    <scope>NUCLEOTIDE SEQUENCE [LARGE SCALE GENOMIC DNA]</scope>
    <source>
        <strain evidence="2 3">DSM 14724</strain>
    </source>
</reference>
<evidence type="ECO:0000313" key="3">
    <source>
        <dbReference type="Proteomes" id="UP000028725"/>
    </source>
</evidence>
<keyword evidence="3" id="KW-1185">Reference proteome</keyword>
<keyword evidence="2" id="KW-0449">Lipoprotein</keyword>
<organism evidence="2 3">
    <name type="scientific">Hyalangium minutum</name>
    <dbReference type="NCBI Taxonomy" id="394096"/>
    <lineage>
        <taxon>Bacteria</taxon>
        <taxon>Pseudomonadati</taxon>
        <taxon>Myxococcota</taxon>
        <taxon>Myxococcia</taxon>
        <taxon>Myxococcales</taxon>
        <taxon>Cystobacterineae</taxon>
        <taxon>Archangiaceae</taxon>
        <taxon>Hyalangium</taxon>
    </lineage>
</organism>
<sequence length="123" mass="13326">MSWASACGLLLVLASLACTPSEARKKEEARTTVRTFFTALPSGDCQVLGPLLATGGSAKPCEDTIRELREHGLELVEVLDAVVDGRDPNAVLVRAKLARDGVVRAEPFILRVERQDGGWKLRL</sequence>
<gene>
    <name evidence="2" type="ORF">DB31_1129</name>
</gene>
<evidence type="ECO:0000313" key="2">
    <source>
        <dbReference type="EMBL" id="KFE66064.1"/>
    </source>
</evidence>
<name>A0A085WEF1_9BACT</name>
<protein>
    <submittedName>
        <fullName evidence="2">Putative lipoprotein</fullName>
    </submittedName>
</protein>